<dbReference type="GO" id="GO:0016740">
    <property type="term" value="F:transferase activity"/>
    <property type="evidence" value="ECO:0007669"/>
    <property type="project" value="UniProtKB-KW"/>
</dbReference>
<dbReference type="PANTHER" id="PTHR30576:SF0">
    <property type="entry name" value="UNDECAPRENYL-PHOSPHATE N-ACETYLGALACTOSAMINYL 1-PHOSPHATE TRANSFERASE-RELATED"/>
    <property type="match status" value="1"/>
</dbReference>
<feature type="transmembrane region" description="Helical" evidence="1">
    <location>
        <begin position="114"/>
        <end position="132"/>
    </location>
</feature>
<keyword evidence="1" id="KW-0472">Membrane</keyword>
<dbReference type="Proteomes" id="UP001596547">
    <property type="component" value="Unassembled WGS sequence"/>
</dbReference>
<dbReference type="AlphaFoldDB" id="A0ABD6A870"/>
<reference evidence="3 4" key="1">
    <citation type="journal article" date="2019" name="Int. J. Syst. Evol. Microbiol.">
        <title>The Global Catalogue of Microorganisms (GCM) 10K type strain sequencing project: providing services to taxonomists for standard genome sequencing and annotation.</title>
        <authorList>
            <consortium name="The Broad Institute Genomics Platform"/>
            <consortium name="The Broad Institute Genome Sequencing Center for Infectious Disease"/>
            <person name="Wu L."/>
            <person name="Ma J."/>
        </authorList>
    </citation>
    <scope>NUCLEOTIDE SEQUENCE [LARGE SCALE GENOMIC DNA]</scope>
    <source>
        <strain evidence="3 4">PSR21</strain>
    </source>
</reference>
<keyword evidence="4" id="KW-1185">Reference proteome</keyword>
<keyword evidence="1" id="KW-0812">Transmembrane</keyword>
<name>A0ABD6A870_9EURY</name>
<dbReference type="InterPro" id="IPR003362">
    <property type="entry name" value="Bact_transf"/>
</dbReference>
<sequence length="472" mass="51101">MVGAWRYRLASVGVVAGVTALAVVLANHPAAQGFVTSLPFLSRLPATTVRGAALLPAIVTAVGVVSLASLPLFRPKRRRTLDAVALTHRRLLVAFAGLAAVGYFDYTYRLPRTTLLLTVVTLAVALPVWFVWARPRPSGDGDCAVVVGDDPDGMAAILAATELEVVGYVSPPAQFHDGSPVRPSFATDGGVAVDAGRSALADLPCLGALSDLESVFAGYDVDTALLAFARPDREQFFGTLDACDRFGVGAKVHREHAESVLVAGRGGGELVDVDLEPWDWQDRMLKRLFDVAFATVGLVALLPVIAVIAAAVTLDSEGPVLYSQERTAEFGGTFTVYKFRSMVQDAEAETGAVVSAEDDGGVDPRVTRVGAFIRRTHLDEIPQLWSILLGDMSVVGPRPERPELDTGIESDVEEWRRRWFVKPGLTGLAQISGVTGFDPPEKLRYDIEYVQKQSFWFDLKITIRQIWYVTYD</sequence>
<evidence type="ECO:0000256" key="1">
    <source>
        <dbReference type="SAM" id="Phobius"/>
    </source>
</evidence>
<keyword evidence="1" id="KW-1133">Transmembrane helix</keyword>
<evidence type="ECO:0000259" key="2">
    <source>
        <dbReference type="Pfam" id="PF02397"/>
    </source>
</evidence>
<evidence type="ECO:0000313" key="4">
    <source>
        <dbReference type="Proteomes" id="UP001596547"/>
    </source>
</evidence>
<gene>
    <name evidence="3" type="ORF">ACFQPE_07025</name>
</gene>
<dbReference type="RefSeq" id="WP_276304185.1">
    <property type="nucleotide sequence ID" value="NZ_CP119992.1"/>
</dbReference>
<dbReference type="Pfam" id="PF02397">
    <property type="entry name" value="Bac_transf"/>
    <property type="match status" value="1"/>
</dbReference>
<feature type="transmembrane region" description="Helical" evidence="1">
    <location>
        <begin position="291"/>
        <end position="314"/>
    </location>
</feature>
<feature type="transmembrane region" description="Helical" evidence="1">
    <location>
        <begin position="50"/>
        <end position="70"/>
    </location>
</feature>
<protein>
    <submittedName>
        <fullName evidence="3">Sugar transferase</fullName>
    </submittedName>
</protein>
<dbReference type="PANTHER" id="PTHR30576">
    <property type="entry name" value="COLANIC BIOSYNTHESIS UDP-GLUCOSE LIPID CARRIER TRANSFERASE"/>
    <property type="match status" value="1"/>
</dbReference>
<accession>A0ABD6A870</accession>
<feature type="domain" description="Bacterial sugar transferase" evidence="2">
    <location>
        <begin position="286"/>
        <end position="469"/>
    </location>
</feature>
<comment type="caution">
    <text evidence="3">The sequence shown here is derived from an EMBL/GenBank/DDBJ whole genome shotgun (WGS) entry which is preliminary data.</text>
</comment>
<dbReference type="GeneID" id="79316809"/>
<keyword evidence="3" id="KW-0808">Transferase</keyword>
<dbReference type="EMBL" id="JBHTBF010000002">
    <property type="protein sequence ID" value="MFC7316552.1"/>
    <property type="molecule type" value="Genomic_DNA"/>
</dbReference>
<feature type="transmembrane region" description="Helical" evidence="1">
    <location>
        <begin position="91"/>
        <end position="108"/>
    </location>
</feature>
<proteinExistence type="predicted"/>
<organism evidence="3 4">
    <name type="scientific">Halomarina halobia</name>
    <dbReference type="NCBI Taxonomy" id="3033386"/>
    <lineage>
        <taxon>Archaea</taxon>
        <taxon>Methanobacteriati</taxon>
        <taxon>Methanobacteriota</taxon>
        <taxon>Stenosarchaea group</taxon>
        <taxon>Halobacteria</taxon>
        <taxon>Halobacteriales</taxon>
        <taxon>Natronomonadaceae</taxon>
        <taxon>Halomarina</taxon>
    </lineage>
</organism>
<evidence type="ECO:0000313" key="3">
    <source>
        <dbReference type="EMBL" id="MFC7316552.1"/>
    </source>
</evidence>